<dbReference type="Gene3D" id="1.20.58.340">
    <property type="entry name" value="Magnesium transport protein CorA, transmembrane region"/>
    <property type="match status" value="1"/>
</dbReference>
<proteinExistence type="predicted"/>
<feature type="transmembrane region" description="Helical" evidence="1">
    <location>
        <begin position="407"/>
        <end position="427"/>
    </location>
</feature>
<dbReference type="Proteomes" id="UP001285441">
    <property type="component" value="Unassembled WGS sequence"/>
</dbReference>
<dbReference type="EMBL" id="JAULSW010000002">
    <property type="protein sequence ID" value="KAK3389266.1"/>
    <property type="molecule type" value="Genomic_DNA"/>
</dbReference>
<evidence type="ECO:0000256" key="1">
    <source>
        <dbReference type="SAM" id="Phobius"/>
    </source>
</evidence>
<comment type="caution">
    <text evidence="2">The sequence shown here is derived from an EMBL/GenBank/DDBJ whole genome shotgun (WGS) entry which is preliminary data.</text>
</comment>
<keyword evidence="3" id="KW-1185">Reference proteome</keyword>
<feature type="transmembrane region" description="Helical" evidence="1">
    <location>
        <begin position="365"/>
        <end position="387"/>
    </location>
</feature>
<keyword evidence="1" id="KW-0812">Transmembrane</keyword>
<gene>
    <name evidence="2" type="ORF">B0H63DRAFT_463294</name>
</gene>
<evidence type="ECO:0000313" key="3">
    <source>
        <dbReference type="Proteomes" id="UP001285441"/>
    </source>
</evidence>
<reference evidence="2" key="1">
    <citation type="journal article" date="2023" name="Mol. Phylogenet. Evol.">
        <title>Genome-scale phylogeny and comparative genomics of the fungal order Sordariales.</title>
        <authorList>
            <person name="Hensen N."/>
            <person name="Bonometti L."/>
            <person name="Westerberg I."/>
            <person name="Brannstrom I.O."/>
            <person name="Guillou S."/>
            <person name="Cros-Aarteil S."/>
            <person name="Calhoun S."/>
            <person name="Haridas S."/>
            <person name="Kuo A."/>
            <person name="Mondo S."/>
            <person name="Pangilinan J."/>
            <person name="Riley R."/>
            <person name="LaButti K."/>
            <person name="Andreopoulos B."/>
            <person name="Lipzen A."/>
            <person name="Chen C."/>
            <person name="Yan M."/>
            <person name="Daum C."/>
            <person name="Ng V."/>
            <person name="Clum A."/>
            <person name="Steindorff A."/>
            <person name="Ohm R.A."/>
            <person name="Martin F."/>
            <person name="Silar P."/>
            <person name="Natvig D.O."/>
            <person name="Lalanne C."/>
            <person name="Gautier V."/>
            <person name="Ament-Velasquez S.L."/>
            <person name="Kruys A."/>
            <person name="Hutchinson M.I."/>
            <person name="Powell A.J."/>
            <person name="Barry K."/>
            <person name="Miller A.N."/>
            <person name="Grigoriev I.V."/>
            <person name="Debuchy R."/>
            <person name="Gladieux P."/>
            <person name="Hiltunen Thoren M."/>
            <person name="Johannesson H."/>
        </authorList>
    </citation>
    <scope>NUCLEOTIDE SEQUENCE</scope>
    <source>
        <strain evidence="2">CBS 232.78</strain>
    </source>
</reference>
<evidence type="ECO:0000313" key="2">
    <source>
        <dbReference type="EMBL" id="KAK3389266.1"/>
    </source>
</evidence>
<accession>A0AAE0NX54</accession>
<dbReference type="AlphaFoldDB" id="A0AAE0NX54"/>
<keyword evidence="1" id="KW-0472">Membrane</keyword>
<sequence length="475" mass="54771">MDEFFYNDHLSGCRNISEKTSYLEILNYSNRETPTAETHTLSAEDFHNFLKREGVFEPGVGNFKNGTRLVLQLKAEDPHTFSPQVISFETDQYKALIREMHLPFRWLETSSAVGSFFWWKLDDNDGDSVLQLVFRKSDVSWNGFSRGWEMALSYSFKTRITSGFVKGTASAKLEKIIKQLIACASPDSHPLLLPLLILNNKFSTSNDQEQRESRDKLRQLEKALSRRYQMAAAPGYVASGDVELDSINRDLTDYHCQALWKRPQAWLNVVNRMQEAMKCFWDNLPVDAGPNPEELRKLHNTILCRLNFLAIKLDGLEHYSHVTIERLKLQREVMHSILDQRESRLSLELAIQQQRMADSSRRDSISVKTLTLMGSVFLPGAFMSSLFSTTFFDFGIDMNGPVSTRLWIYFIVTVPLTAVIVCSWFHFDKKLTQKVVDDNATEVDVRMHQLERRITERIGVRTGARVRTWDMNETA</sequence>
<reference evidence="2" key="2">
    <citation type="submission" date="2023-06" db="EMBL/GenBank/DDBJ databases">
        <authorList>
            <consortium name="Lawrence Berkeley National Laboratory"/>
            <person name="Haridas S."/>
            <person name="Hensen N."/>
            <person name="Bonometti L."/>
            <person name="Westerberg I."/>
            <person name="Brannstrom I.O."/>
            <person name="Guillou S."/>
            <person name="Cros-Aarteil S."/>
            <person name="Calhoun S."/>
            <person name="Kuo A."/>
            <person name="Mondo S."/>
            <person name="Pangilinan J."/>
            <person name="Riley R."/>
            <person name="LaButti K."/>
            <person name="Andreopoulos B."/>
            <person name="Lipzen A."/>
            <person name="Chen C."/>
            <person name="Yanf M."/>
            <person name="Daum C."/>
            <person name="Ng V."/>
            <person name="Clum A."/>
            <person name="Steindorff A."/>
            <person name="Ohm R."/>
            <person name="Martin F."/>
            <person name="Silar P."/>
            <person name="Natvig D."/>
            <person name="Lalanne C."/>
            <person name="Gautier V."/>
            <person name="Ament-velasquez S.L."/>
            <person name="Kruys A."/>
            <person name="Hutchinson M.I."/>
            <person name="Powell A.J."/>
            <person name="Barry K."/>
            <person name="Miller A.N."/>
            <person name="Grigoriev I.V."/>
            <person name="Debuchy R."/>
            <person name="Gladieux P."/>
            <person name="Thoren M.H."/>
            <person name="Johannesson H."/>
        </authorList>
    </citation>
    <scope>NUCLEOTIDE SEQUENCE</scope>
    <source>
        <strain evidence="2">CBS 232.78</strain>
    </source>
</reference>
<protein>
    <submittedName>
        <fullName evidence="2">Uncharacterized protein</fullName>
    </submittedName>
</protein>
<organism evidence="2 3">
    <name type="scientific">Podospora didyma</name>
    <dbReference type="NCBI Taxonomy" id="330526"/>
    <lineage>
        <taxon>Eukaryota</taxon>
        <taxon>Fungi</taxon>
        <taxon>Dikarya</taxon>
        <taxon>Ascomycota</taxon>
        <taxon>Pezizomycotina</taxon>
        <taxon>Sordariomycetes</taxon>
        <taxon>Sordariomycetidae</taxon>
        <taxon>Sordariales</taxon>
        <taxon>Podosporaceae</taxon>
        <taxon>Podospora</taxon>
    </lineage>
</organism>
<name>A0AAE0NX54_9PEZI</name>
<keyword evidence="1" id="KW-1133">Transmembrane helix</keyword>